<gene>
    <name evidence="4" type="ORF">M9458_018785</name>
</gene>
<evidence type="ECO:0000256" key="2">
    <source>
        <dbReference type="PROSITE-ProRule" id="PRU00196"/>
    </source>
</evidence>
<dbReference type="InterPro" id="IPR001190">
    <property type="entry name" value="SRCR"/>
</dbReference>
<evidence type="ECO:0000259" key="3">
    <source>
        <dbReference type="PROSITE" id="PS50287"/>
    </source>
</evidence>
<organism evidence="4 5">
    <name type="scientific">Cirrhinus mrigala</name>
    <name type="common">Mrigala</name>
    <dbReference type="NCBI Taxonomy" id="683832"/>
    <lineage>
        <taxon>Eukaryota</taxon>
        <taxon>Metazoa</taxon>
        <taxon>Chordata</taxon>
        <taxon>Craniata</taxon>
        <taxon>Vertebrata</taxon>
        <taxon>Euteleostomi</taxon>
        <taxon>Actinopterygii</taxon>
        <taxon>Neopterygii</taxon>
        <taxon>Teleostei</taxon>
        <taxon>Ostariophysi</taxon>
        <taxon>Cypriniformes</taxon>
        <taxon>Cyprinidae</taxon>
        <taxon>Labeoninae</taxon>
        <taxon>Labeonini</taxon>
        <taxon>Cirrhinus</taxon>
    </lineage>
</organism>
<accession>A0ABD0QM89</accession>
<feature type="domain" description="SRCR" evidence="3">
    <location>
        <begin position="1"/>
        <end position="71"/>
    </location>
</feature>
<sequence>MKLNNFTKKCFGDVSIDVNDTNYRVCYSDAALSHNIGKVVCRELGCGEVVDVKKSSFISNGLSSNIECQGN</sequence>
<dbReference type="AlphaFoldDB" id="A0ABD0QM89"/>
<keyword evidence="1" id="KW-1015">Disulfide bond</keyword>
<evidence type="ECO:0000313" key="5">
    <source>
        <dbReference type="Proteomes" id="UP001529510"/>
    </source>
</evidence>
<dbReference type="Gene3D" id="3.10.250.10">
    <property type="entry name" value="SRCR-like domain"/>
    <property type="match status" value="1"/>
</dbReference>
<dbReference type="PRINTS" id="PR00258">
    <property type="entry name" value="SPERACTRCPTR"/>
</dbReference>
<reference evidence="4 5" key="1">
    <citation type="submission" date="2024-05" db="EMBL/GenBank/DDBJ databases">
        <title>Genome sequencing and assembly of Indian major carp, Cirrhinus mrigala (Hamilton, 1822).</title>
        <authorList>
            <person name="Mohindra V."/>
            <person name="Chowdhury L.M."/>
            <person name="Lal K."/>
            <person name="Jena J.K."/>
        </authorList>
    </citation>
    <scope>NUCLEOTIDE SEQUENCE [LARGE SCALE GENOMIC DNA]</scope>
    <source>
        <strain evidence="4">CM1030</strain>
        <tissue evidence="4">Blood</tissue>
    </source>
</reference>
<keyword evidence="5" id="KW-1185">Reference proteome</keyword>
<dbReference type="EMBL" id="JAMKFB020000008">
    <property type="protein sequence ID" value="KAL0187115.1"/>
    <property type="molecule type" value="Genomic_DNA"/>
</dbReference>
<feature type="non-terminal residue" evidence="4">
    <location>
        <position position="71"/>
    </location>
</feature>
<name>A0ABD0QM89_CIRMR</name>
<dbReference type="InterPro" id="IPR036772">
    <property type="entry name" value="SRCR-like_dom_sf"/>
</dbReference>
<dbReference type="Proteomes" id="UP001529510">
    <property type="component" value="Unassembled WGS sequence"/>
</dbReference>
<comment type="caution">
    <text evidence="2">Lacks conserved residue(s) required for the propagation of feature annotation.</text>
</comment>
<dbReference type="PROSITE" id="PS50287">
    <property type="entry name" value="SRCR_2"/>
    <property type="match status" value="1"/>
</dbReference>
<dbReference type="Pfam" id="PF00530">
    <property type="entry name" value="SRCR"/>
    <property type="match status" value="1"/>
</dbReference>
<comment type="caution">
    <text evidence="4">The sequence shown here is derived from an EMBL/GenBank/DDBJ whole genome shotgun (WGS) entry which is preliminary data.</text>
</comment>
<proteinExistence type="predicted"/>
<evidence type="ECO:0000256" key="1">
    <source>
        <dbReference type="ARBA" id="ARBA00023157"/>
    </source>
</evidence>
<dbReference type="SUPFAM" id="SSF56487">
    <property type="entry name" value="SRCR-like"/>
    <property type="match status" value="1"/>
</dbReference>
<protein>
    <recommendedName>
        <fullName evidence="3">SRCR domain-containing protein</fullName>
    </recommendedName>
</protein>
<evidence type="ECO:0000313" key="4">
    <source>
        <dbReference type="EMBL" id="KAL0187115.1"/>
    </source>
</evidence>